<evidence type="ECO:0000313" key="10">
    <source>
        <dbReference type="EMBL" id="MBC8588335.1"/>
    </source>
</evidence>
<feature type="transmembrane region" description="Helical" evidence="8">
    <location>
        <begin position="30"/>
        <end position="52"/>
    </location>
</feature>
<dbReference type="EMBL" id="JACRTG010000018">
    <property type="protein sequence ID" value="MBC8588335.1"/>
    <property type="molecule type" value="Genomic_DNA"/>
</dbReference>
<dbReference type="GO" id="GO:0071978">
    <property type="term" value="P:bacterial-type flagellum-dependent swarming motility"/>
    <property type="evidence" value="ECO:0007669"/>
    <property type="project" value="InterPro"/>
</dbReference>
<comment type="subcellular location">
    <subcellularLocation>
        <location evidence="1">Cell membrane</location>
        <topology evidence="1">Multi-pass membrane protein</topology>
    </subcellularLocation>
</comment>
<feature type="transmembrane region" description="Helical" evidence="8">
    <location>
        <begin position="147"/>
        <end position="169"/>
    </location>
</feature>
<evidence type="ECO:0000256" key="6">
    <source>
        <dbReference type="ARBA" id="ARBA00022989"/>
    </source>
</evidence>
<dbReference type="GO" id="GO:0006935">
    <property type="term" value="P:chemotaxis"/>
    <property type="evidence" value="ECO:0007669"/>
    <property type="project" value="InterPro"/>
</dbReference>
<protein>
    <submittedName>
        <fullName evidence="10">Motility protein A</fullName>
    </submittedName>
</protein>
<dbReference type="PROSITE" id="PS01307">
    <property type="entry name" value="MOTA"/>
    <property type="match status" value="1"/>
</dbReference>
<dbReference type="AlphaFoldDB" id="A0A926ETR8"/>
<evidence type="ECO:0000256" key="5">
    <source>
        <dbReference type="ARBA" id="ARBA00022692"/>
    </source>
</evidence>
<organism evidence="10 11">
    <name type="scientific">Paratissierella segnis</name>
    <dbReference type="NCBI Taxonomy" id="2763679"/>
    <lineage>
        <taxon>Bacteria</taxon>
        <taxon>Bacillati</taxon>
        <taxon>Bacillota</taxon>
        <taxon>Tissierellia</taxon>
        <taxon>Tissierellales</taxon>
        <taxon>Tissierellaceae</taxon>
        <taxon>Paratissierella</taxon>
    </lineage>
</organism>
<dbReference type="InterPro" id="IPR047055">
    <property type="entry name" value="MotA-like"/>
</dbReference>
<reference evidence="10" key="1">
    <citation type="submission" date="2020-08" db="EMBL/GenBank/DDBJ databases">
        <title>Genome public.</title>
        <authorList>
            <person name="Liu C."/>
            <person name="Sun Q."/>
        </authorList>
    </citation>
    <scope>NUCLEOTIDE SEQUENCE</scope>
    <source>
        <strain evidence="10">BX21</strain>
    </source>
</reference>
<evidence type="ECO:0000256" key="2">
    <source>
        <dbReference type="ARBA" id="ARBA00008038"/>
    </source>
</evidence>
<dbReference type="RefSeq" id="WP_262429783.1">
    <property type="nucleotide sequence ID" value="NZ_JACRTG010000018.1"/>
</dbReference>
<dbReference type="Proteomes" id="UP000601171">
    <property type="component" value="Unassembled WGS sequence"/>
</dbReference>
<gene>
    <name evidence="10" type="ORF">H8707_08785</name>
</gene>
<keyword evidence="6 8" id="KW-1133">Transmembrane helix</keyword>
<dbReference type="InterPro" id="IPR002898">
    <property type="entry name" value="MotA_ExbB_proton_chnl"/>
</dbReference>
<evidence type="ECO:0000256" key="1">
    <source>
        <dbReference type="ARBA" id="ARBA00004651"/>
    </source>
</evidence>
<keyword evidence="3" id="KW-0813">Transport</keyword>
<dbReference type="PANTHER" id="PTHR30433:SF2">
    <property type="entry name" value="MOTILITY PROTEIN A"/>
    <property type="match status" value="1"/>
</dbReference>
<keyword evidence="4" id="KW-1003">Cell membrane</keyword>
<sequence length="269" mass="30012">MKKNITPIIGLVLGMALVIWSIMMDSEISNFVHIPSIIITVFGSFCALIISFPPDTLKNLPNTFKALLFTPKRDNKELVLLFSRLARKARKEGLLALEDDINNMNDDFLISGLQMVVDGVEPDNIREILETKLDAVERRHRMGQSVLLKWSELAPAYGMLGTLIGLIIMLTKLDDPSTIGAGMATALITTFYGSLCANLIFIPIATNLGEQTDEEMFTGQMIIDGILEIQAGSNPRLLEEKLMTYLSPSEQKTLTRFREDDNYKEEGLL</sequence>
<name>A0A926ETR8_9FIRM</name>
<feature type="domain" description="MotA/TolQ/ExbB proton channel" evidence="9">
    <location>
        <begin position="102"/>
        <end position="216"/>
    </location>
</feature>
<proteinExistence type="inferred from homology"/>
<accession>A0A926ETR8</accession>
<dbReference type="Pfam" id="PF01618">
    <property type="entry name" value="MotA_ExbB"/>
    <property type="match status" value="1"/>
</dbReference>
<keyword evidence="11" id="KW-1185">Reference proteome</keyword>
<evidence type="ECO:0000259" key="9">
    <source>
        <dbReference type="Pfam" id="PF01618"/>
    </source>
</evidence>
<evidence type="ECO:0000313" key="11">
    <source>
        <dbReference type="Proteomes" id="UP000601171"/>
    </source>
</evidence>
<dbReference type="GO" id="GO:0005886">
    <property type="term" value="C:plasma membrane"/>
    <property type="evidence" value="ECO:0007669"/>
    <property type="project" value="UniProtKB-SubCell"/>
</dbReference>
<evidence type="ECO:0000256" key="8">
    <source>
        <dbReference type="SAM" id="Phobius"/>
    </source>
</evidence>
<keyword evidence="7 8" id="KW-0472">Membrane</keyword>
<comment type="similarity">
    <text evidence="2">Belongs to the MotA family.</text>
</comment>
<feature type="transmembrane region" description="Helical" evidence="8">
    <location>
        <begin position="181"/>
        <end position="202"/>
    </location>
</feature>
<feature type="transmembrane region" description="Helical" evidence="8">
    <location>
        <begin position="7"/>
        <end position="24"/>
    </location>
</feature>
<dbReference type="PANTHER" id="PTHR30433">
    <property type="entry name" value="CHEMOTAXIS PROTEIN MOTA"/>
    <property type="match status" value="1"/>
</dbReference>
<keyword evidence="5 8" id="KW-0812">Transmembrane</keyword>
<evidence type="ECO:0000256" key="4">
    <source>
        <dbReference type="ARBA" id="ARBA00022475"/>
    </source>
</evidence>
<evidence type="ECO:0000256" key="3">
    <source>
        <dbReference type="ARBA" id="ARBA00022448"/>
    </source>
</evidence>
<dbReference type="InterPro" id="IPR000540">
    <property type="entry name" value="Flag_MotA_CS"/>
</dbReference>
<evidence type="ECO:0000256" key="7">
    <source>
        <dbReference type="ARBA" id="ARBA00023136"/>
    </source>
</evidence>
<comment type="caution">
    <text evidence="10">The sequence shown here is derived from an EMBL/GenBank/DDBJ whole genome shotgun (WGS) entry which is preliminary data.</text>
</comment>